<evidence type="ECO:0000256" key="2">
    <source>
        <dbReference type="ARBA" id="ARBA00004651"/>
    </source>
</evidence>
<comment type="similarity">
    <text evidence="3">Belongs to the ABC transporter superfamily.</text>
</comment>
<feature type="transmembrane region" description="Helical" evidence="12">
    <location>
        <begin position="49"/>
        <end position="78"/>
    </location>
</feature>
<feature type="transmembrane region" description="Helical" evidence="12">
    <location>
        <begin position="136"/>
        <end position="155"/>
    </location>
</feature>
<dbReference type="GO" id="GO:0005524">
    <property type="term" value="F:ATP binding"/>
    <property type="evidence" value="ECO:0007669"/>
    <property type="project" value="UniProtKB-KW"/>
</dbReference>
<dbReference type="SUPFAM" id="SSF52540">
    <property type="entry name" value="P-loop containing nucleoside triphosphate hydrolases"/>
    <property type="match status" value="1"/>
</dbReference>
<evidence type="ECO:0000256" key="4">
    <source>
        <dbReference type="ARBA" id="ARBA00022448"/>
    </source>
</evidence>
<dbReference type="OrthoDB" id="9801441at2"/>
<dbReference type="Gene3D" id="1.20.1560.10">
    <property type="entry name" value="ABC transporter type 1, transmembrane domain"/>
    <property type="match status" value="1"/>
</dbReference>
<name>A0A4R0XPX3_9MOLU</name>
<dbReference type="GO" id="GO:0043190">
    <property type="term" value="C:ATP-binding cassette (ABC) transporter complex"/>
    <property type="evidence" value="ECO:0007669"/>
    <property type="project" value="TreeGrafter"/>
</dbReference>
<reference evidence="15 16" key="1">
    <citation type="submission" date="2018-02" db="EMBL/GenBank/DDBJ databases">
        <title>Mycoplasma marinum and Mycoplasma todarodis sp. nov., moderately halophilic and psychrotolerant mycoplasmas isolated from cephalopods.</title>
        <authorList>
            <person name="Viver T."/>
        </authorList>
    </citation>
    <scope>NUCLEOTIDE SEQUENCE [LARGE SCALE GENOMIC DNA]</scope>
    <source>
        <strain evidence="15 16">PE</strain>
    </source>
</reference>
<evidence type="ECO:0000313" key="16">
    <source>
        <dbReference type="Proteomes" id="UP000294192"/>
    </source>
</evidence>
<dbReference type="Proteomes" id="UP000294192">
    <property type="component" value="Unassembled WGS sequence"/>
</dbReference>
<evidence type="ECO:0000259" key="14">
    <source>
        <dbReference type="PROSITE" id="PS50929"/>
    </source>
</evidence>
<dbReference type="EMBL" id="PSZO01000056">
    <property type="protein sequence ID" value="TCG10370.1"/>
    <property type="molecule type" value="Genomic_DNA"/>
</dbReference>
<evidence type="ECO:0000256" key="12">
    <source>
        <dbReference type="SAM" id="Phobius"/>
    </source>
</evidence>
<keyword evidence="7" id="KW-0547">Nucleotide-binding</keyword>
<evidence type="ECO:0000256" key="8">
    <source>
        <dbReference type="ARBA" id="ARBA00022840"/>
    </source>
</evidence>
<evidence type="ECO:0000256" key="9">
    <source>
        <dbReference type="ARBA" id="ARBA00022967"/>
    </source>
</evidence>
<dbReference type="PANTHER" id="PTHR43553">
    <property type="entry name" value="HEAVY METAL TRANSPORTER"/>
    <property type="match status" value="1"/>
</dbReference>
<keyword evidence="9" id="KW-1278">Translocase</keyword>
<dbReference type="GO" id="GO:0140359">
    <property type="term" value="F:ABC-type transporter activity"/>
    <property type="evidence" value="ECO:0007669"/>
    <property type="project" value="InterPro"/>
</dbReference>
<evidence type="ECO:0000259" key="13">
    <source>
        <dbReference type="PROSITE" id="PS50893"/>
    </source>
</evidence>
<dbReference type="GO" id="GO:0016887">
    <property type="term" value="F:ATP hydrolysis activity"/>
    <property type="evidence" value="ECO:0007669"/>
    <property type="project" value="InterPro"/>
</dbReference>
<gene>
    <name evidence="15" type="ORF">C4B24_04730</name>
</gene>
<evidence type="ECO:0000256" key="7">
    <source>
        <dbReference type="ARBA" id="ARBA00022741"/>
    </source>
</evidence>
<dbReference type="RefSeq" id="WP_131599609.1">
    <property type="nucleotide sequence ID" value="NZ_PSZO01000056.1"/>
</dbReference>
<keyword evidence="16" id="KW-1185">Reference proteome</keyword>
<dbReference type="InterPro" id="IPR036640">
    <property type="entry name" value="ABC1_TM_sf"/>
</dbReference>
<keyword evidence="5" id="KW-1003">Cell membrane</keyword>
<dbReference type="PANTHER" id="PTHR43553:SF27">
    <property type="entry name" value="ENERGY-COUPLING FACTOR TRANSPORTER ATP-BINDING PROTEIN ECFA2"/>
    <property type="match status" value="1"/>
</dbReference>
<dbReference type="PROSITE" id="PS50893">
    <property type="entry name" value="ABC_TRANSPORTER_2"/>
    <property type="match status" value="1"/>
</dbReference>
<keyword evidence="6 12" id="KW-0812">Transmembrane</keyword>
<evidence type="ECO:0000256" key="6">
    <source>
        <dbReference type="ARBA" id="ARBA00022692"/>
    </source>
</evidence>
<organism evidence="15 16">
    <name type="scientific">Mycoplasma marinum</name>
    <dbReference type="NCBI Taxonomy" id="1937190"/>
    <lineage>
        <taxon>Bacteria</taxon>
        <taxon>Bacillati</taxon>
        <taxon>Mycoplasmatota</taxon>
        <taxon>Mollicutes</taxon>
        <taxon>Mycoplasmataceae</taxon>
        <taxon>Mycoplasma</taxon>
    </lineage>
</organism>
<sequence>MKLFFSSRKKILIPMILLHMIVMISLSVVGKLFGDYVNRVINFGFDGSYWYLIMIISITALNYLMNIVTNFVESLVFLDIRKTIISRKLKSNKSFEEIQTEANIYIRKFLRPRFRFYLISFSFLTIIVTITISSWIVGLIATASILLVYISPKFFSKKLIKINKKLVVVNSDFNQKISLFEKNYQTISVSGNEMESILKFPSNEKKELTTKQMILEAKRGIIVKFGIGFTYFSIAVTTGILIYFKQANISILVTATVLLGGVINQIPQMSSLFAKSKNNKWITFENIKQDFAYEDRSIKSSKINNLLMLDVTKKSEMKVLFENINFVANEKENIIITGPNGSGKTTFLKILLGLDKKYTGKVLVNNKVTSDYMSMPFIYQTSATKLIEGSVLENIILFNEKYNKERLMWVAHNLGIDNLLAEQISSLSSGETALVKIAILIYSAAEICVYDELMMNIDAIKRPEVLNFILSQNSLNIVVSHGLSEKYVAQFDKNFHFVNKNKFIEKK</sequence>
<feature type="domain" description="ABC transmembrane type-1" evidence="14">
    <location>
        <begin position="121"/>
        <end position="278"/>
    </location>
</feature>
<proteinExistence type="inferred from homology"/>
<feature type="transmembrane region" description="Helical" evidence="12">
    <location>
        <begin position="114"/>
        <end position="130"/>
    </location>
</feature>
<keyword evidence="11 12" id="KW-0472">Membrane</keyword>
<evidence type="ECO:0000256" key="5">
    <source>
        <dbReference type="ARBA" id="ARBA00022475"/>
    </source>
</evidence>
<comment type="caution">
    <text evidence="15">The sequence shown here is derived from an EMBL/GenBank/DDBJ whole genome shotgun (WGS) entry which is preliminary data.</text>
</comment>
<dbReference type="InterPro" id="IPR050095">
    <property type="entry name" value="ECF_ABC_transporter_ATP-bd"/>
</dbReference>
<dbReference type="InterPro" id="IPR011527">
    <property type="entry name" value="ABC1_TM_dom"/>
</dbReference>
<evidence type="ECO:0000256" key="10">
    <source>
        <dbReference type="ARBA" id="ARBA00022989"/>
    </source>
</evidence>
<evidence type="ECO:0000256" key="1">
    <source>
        <dbReference type="ARBA" id="ARBA00004202"/>
    </source>
</evidence>
<keyword evidence="10 12" id="KW-1133">Transmembrane helix</keyword>
<keyword evidence="4" id="KW-0813">Transport</keyword>
<evidence type="ECO:0008006" key="17">
    <source>
        <dbReference type="Google" id="ProtNLM"/>
    </source>
</evidence>
<feature type="transmembrane region" description="Helical" evidence="12">
    <location>
        <begin position="221"/>
        <end position="243"/>
    </location>
</feature>
<protein>
    <recommendedName>
        <fullName evidence="17">ABC transporter domain-containing protein</fullName>
    </recommendedName>
</protein>
<accession>A0A4R0XPX3</accession>
<keyword evidence="8" id="KW-0067">ATP-binding</keyword>
<dbReference type="Pfam" id="PF00005">
    <property type="entry name" value="ABC_tran"/>
    <property type="match status" value="1"/>
</dbReference>
<dbReference type="InterPro" id="IPR003439">
    <property type="entry name" value="ABC_transporter-like_ATP-bd"/>
</dbReference>
<comment type="subcellular location">
    <subcellularLocation>
        <location evidence="2">Cell membrane</location>
        <topology evidence="2">Multi-pass membrane protein</topology>
    </subcellularLocation>
    <subcellularLocation>
        <location evidence="1">Cell membrane</location>
        <topology evidence="1">Peripheral membrane protein</topology>
    </subcellularLocation>
</comment>
<feature type="domain" description="ABC transporter" evidence="13">
    <location>
        <begin position="306"/>
        <end position="507"/>
    </location>
</feature>
<dbReference type="PROSITE" id="PS50929">
    <property type="entry name" value="ABC_TM1F"/>
    <property type="match status" value="1"/>
</dbReference>
<dbReference type="SUPFAM" id="SSF90123">
    <property type="entry name" value="ABC transporter transmembrane region"/>
    <property type="match status" value="1"/>
</dbReference>
<evidence type="ECO:0000256" key="11">
    <source>
        <dbReference type="ARBA" id="ARBA00023136"/>
    </source>
</evidence>
<dbReference type="AlphaFoldDB" id="A0A4R0XPX3"/>
<dbReference type="InterPro" id="IPR027417">
    <property type="entry name" value="P-loop_NTPase"/>
</dbReference>
<dbReference type="Gene3D" id="3.40.50.300">
    <property type="entry name" value="P-loop containing nucleotide triphosphate hydrolases"/>
    <property type="match status" value="1"/>
</dbReference>
<evidence type="ECO:0000256" key="3">
    <source>
        <dbReference type="ARBA" id="ARBA00005417"/>
    </source>
</evidence>
<feature type="transmembrane region" description="Helical" evidence="12">
    <location>
        <begin position="12"/>
        <end position="29"/>
    </location>
</feature>
<evidence type="ECO:0000313" key="15">
    <source>
        <dbReference type="EMBL" id="TCG10370.1"/>
    </source>
</evidence>